<evidence type="ECO:0000313" key="3">
    <source>
        <dbReference type="EMBL" id="KAF2733042.1"/>
    </source>
</evidence>
<evidence type="ECO:0000256" key="2">
    <source>
        <dbReference type="SAM" id="MobiDB-lite"/>
    </source>
</evidence>
<evidence type="ECO:0000313" key="4">
    <source>
        <dbReference type="Proteomes" id="UP000799444"/>
    </source>
</evidence>
<keyword evidence="4" id="KW-1185">Reference proteome</keyword>
<organism evidence="3 4">
    <name type="scientific">Polyplosphaeria fusca</name>
    <dbReference type="NCBI Taxonomy" id="682080"/>
    <lineage>
        <taxon>Eukaryota</taxon>
        <taxon>Fungi</taxon>
        <taxon>Dikarya</taxon>
        <taxon>Ascomycota</taxon>
        <taxon>Pezizomycotina</taxon>
        <taxon>Dothideomycetes</taxon>
        <taxon>Pleosporomycetidae</taxon>
        <taxon>Pleosporales</taxon>
        <taxon>Tetraplosphaeriaceae</taxon>
        <taxon>Polyplosphaeria</taxon>
    </lineage>
</organism>
<proteinExistence type="predicted"/>
<feature type="compositionally biased region" description="Polar residues" evidence="2">
    <location>
        <begin position="89"/>
        <end position="101"/>
    </location>
</feature>
<feature type="region of interest" description="Disordered" evidence="2">
    <location>
        <begin position="1"/>
        <end position="182"/>
    </location>
</feature>
<dbReference type="OrthoDB" id="5430054at2759"/>
<feature type="compositionally biased region" description="Basic and acidic residues" evidence="2">
    <location>
        <begin position="138"/>
        <end position="147"/>
    </location>
</feature>
<sequence length="788" mass="90708">MNESALVLYTPSPEVTGQIKSDRSAIVSAPETRQADSEENSKKKKKNKVSKTQPSARSPRQPEKWKFVQKLGDAVDGAKEAWKRAPKQTDATAQISTTRSPAETPIPQIPPILTDTSTLDPNVPRNTNIPRRPLVPRRLQEEVDHTITSKTHGTHLDSGSEDDTPAPPPKRSQTDGNTKDQVPSNATWQALLHIAKAGNRHINLQAAPTNDIERAVRHVLDKYNLLDKDLRETRNAVQSLRRENVVLKESRSNLDDFKKALDKSQTDGAIKDTEIARLRGVDAELTELKKRFDSLKDTLSLKEEESQDFKTRYSKLKANMKNLETSHATQLAEVRRGNSEKIRSLEQQAQGLRRDFDAVKKNEIDLRHDFDLQWNKREQNHQTELEQLEASYGRKVHEELESQSQLFNEEKAQLNNSMITANSQHQDALTQVKKTHEFEKAGLHAQINTYRDQLEDERWQSKQSTDELKLQHAQAMSAKETEHSRAFQSLQTSHNDTLIEQRKRDKQEYEERTRTMQENYEDLKTKLVARDHFKGLRDPELGTKFSQLARLIDEFARVRWDDGRQQSWPFSENELKKFDRENAHTRMIKKQIIQNSLWIVLADEVFPMPFNCMGEEGRQADVEWERKFGRNESSTVAPDWPVATGETERARYEKAKAFLESLRKGNVTEEDIRRRTAFNRRTADVVHEISVAVGKVAPLGFKEQQKLKELVDMAGKLWLETCCQRFRIIVWVPPESEDSLTKLTYSHTSLTLCVRPALRRFGNAQGVDLDREDIVGNWQQVSEPYRLA</sequence>
<name>A0A9P4QXL8_9PLEO</name>
<feature type="coiled-coil region" evidence="1">
    <location>
        <begin position="499"/>
        <end position="526"/>
    </location>
</feature>
<dbReference type="EMBL" id="ML996167">
    <property type="protein sequence ID" value="KAF2733042.1"/>
    <property type="molecule type" value="Genomic_DNA"/>
</dbReference>
<feature type="coiled-coil region" evidence="1">
    <location>
        <begin position="223"/>
        <end position="362"/>
    </location>
</feature>
<gene>
    <name evidence="3" type="ORF">EJ04DRAFT_296406</name>
</gene>
<evidence type="ECO:0000256" key="1">
    <source>
        <dbReference type="SAM" id="Coils"/>
    </source>
</evidence>
<dbReference type="AlphaFoldDB" id="A0A9P4QXL8"/>
<protein>
    <submittedName>
        <fullName evidence="3">Uncharacterized protein</fullName>
    </submittedName>
</protein>
<feature type="compositionally biased region" description="Polar residues" evidence="2">
    <location>
        <begin position="114"/>
        <end position="129"/>
    </location>
</feature>
<reference evidence="3" key="1">
    <citation type="journal article" date="2020" name="Stud. Mycol.">
        <title>101 Dothideomycetes genomes: a test case for predicting lifestyles and emergence of pathogens.</title>
        <authorList>
            <person name="Haridas S."/>
            <person name="Albert R."/>
            <person name="Binder M."/>
            <person name="Bloem J."/>
            <person name="Labutti K."/>
            <person name="Salamov A."/>
            <person name="Andreopoulos B."/>
            <person name="Baker S."/>
            <person name="Barry K."/>
            <person name="Bills G."/>
            <person name="Bluhm B."/>
            <person name="Cannon C."/>
            <person name="Castanera R."/>
            <person name="Culley D."/>
            <person name="Daum C."/>
            <person name="Ezra D."/>
            <person name="Gonzalez J."/>
            <person name="Henrissat B."/>
            <person name="Kuo A."/>
            <person name="Liang C."/>
            <person name="Lipzen A."/>
            <person name="Lutzoni F."/>
            <person name="Magnuson J."/>
            <person name="Mondo S."/>
            <person name="Nolan M."/>
            <person name="Ohm R."/>
            <person name="Pangilinan J."/>
            <person name="Park H.-J."/>
            <person name="Ramirez L."/>
            <person name="Alfaro M."/>
            <person name="Sun H."/>
            <person name="Tritt A."/>
            <person name="Yoshinaga Y."/>
            <person name="Zwiers L.-H."/>
            <person name="Turgeon B."/>
            <person name="Goodwin S."/>
            <person name="Spatafora J."/>
            <person name="Crous P."/>
            <person name="Grigoriev I."/>
        </authorList>
    </citation>
    <scope>NUCLEOTIDE SEQUENCE</scope>
    <source>
        <strain evidence="3">CBS 125425</strain>
    </source>
</reference>
<keyword evidence="1" id="KW-0175">Coiled coil</keyword>
<accession>A0A9P4QXL8</accession>
<comment type="caution">
    <text evidence="3">The sequence shown here is derived from an EMBL/GenBank/DDBJ whole genome shotgun (WGS) entry which is preliminary data.</text>
</comment>
<dbReference type="Proteomes" id="UP000799444">
    <property type="component" value="Unassembled WGS sequence"/>
</dbReference>